<name>A0ABT3FLN7_9BACT</name>
<comment type="caution">
    <text evidence="2">The sequence shown here is derived from an EMBL/GenBank/DDBJ whole genome shotgun (WGS) entry which is preliminary data.</text>
</comment>
<evidence type="ECO:0000313" key="3">
    <source>
        <dbReference type="Proteomes" id="UP001207930"/>
    </source>
</evidence>
<proteinExistence type="predicted"/>
<dbReference type="Gene3D" id="3.10.180.10">
    <property type="entry name" value="2,3-Dihydroxybiphenyl 1,2-Dioxygenase, domain 1"/>
    <property type="match status" value="1"/>
</dbReference>
<dbReference type="EMBL" id="JAPDDS010000003">
    <property type="protein sequence ID" value="MCW1884264.1"/>
    <property type="molecule type" value="Genomic_DNA"/>
</dbReference>
<dbReference type="InterPro" id="IPR004360">
    <property type="entry name" value="Glyas_Fos-R_dOase_dom"/>
</dbReference>
<evidence type="ECO:0000259" key="1">
    <source>
        <dbReference type="PROSITE" id="PS51819"/>
    </source>
</evidence>
<dbReference type="Proteomes" id="UP001207930">
    <property type="component" value="Unassembled WGS sequence"/>
</dbReference>
<dbReference type="InterPro" id="IPR029068">
    <property type="entry name" value="Glyas_Bleomycin-R_OHBP_Dase"/>
</dbReference>
<dbReference type="SUPFAM" id="SSF54593">
    <property type="entry name" value="Glyoxalase/Bleomycin resistance protein/Dihydroxybiphenyl dioxygenase"/>
    <property type="match status" value="1"/>
</dbReference>
<dbReference type="Pfam" id="PF00903">
    <property type="entry name" value="Glyoxalase"/>
    <property type="match status" value="1"/>
</dbReference>
<dbReference type="PROSITE" id="PS51819">
    <property type="entry name" value="VOC"/>
    <property type="match status" value="1"/>
</dbReference>
<evidence type="ECO:0000313" key="2">
    <source>
        <dbReference type="EMBL" id="MCW1884264.1"/>
    </source>
</evidence>
<dbReference type="InterPro" id="IPR037523">
    <property type="entry name" value="VOC_core"/>
</dbReference>
<organism evidence="2 3">
    <name type="scientific">Luteolibacter flavescens</name>
    <dbReference type="NCBI Taxonomy" id="1859460"/>
    <lineage>
        <taxon>Bacteria</taxon>
        <taxon>Pseudomonadati</taxon>
        <taxon>Verrucomicrobiota</taxon>
        <taxon>Verrucomicrobiia</taxon>
        <taxon>Verrucomicrobiales</taxon>
        <taxon>Verrucomicrobiaceae</taxon>
        <taxon>Luteolibacter</taxon>
    </lineage>
</organism>
<keyword evidence="3" id="KW-1185">Reference proteome</keyword>
<dbReference type="RefSeq" id="WP_264500225.1">
    <property type="nucleotide sequence ID" value="NZ_JAPDDS010000003.1"/>
</dbReference>
<feature type="domain" description="VOC" evidence="1">
    <location>
        <begin position="4"/>
        <end position="126"/>
    </location>
</feature>
<reference evidence="2 3" key="1">
    <citation type="submission" date="2022-10" db="EMBL/GenBank/DDBJ databases">
        <title>Luteolibacter flavescens strain MCCC 1K03193, whole genome shotgun sequencing project.</title>
        <authorList>
            <person name="Zhao G."/>
            <person name="Shen L."/>
        </authorList>
    </citation>
    <scope>NUCLEOTIDE SEQUENCE [LARGE SCALE GENOMIC DNA]</scope>
    <source>
        <strain evidence="2 3">MCCC 1K03193</strain>
    </source>
</reference>
<protein>
    <submittedName>
        <fullName evidence="2">VOC family protein</fullName>
    </submittedName>
</protein>
<accession>A0ABT3FLN7</accession>
<gene>
    <name evidence="2" type="ORF">OKA04_05940</name>
</gene>
<sequence>MPAKLTSSAPVLLVRDVVAAANHYRDTMGFHYERFWGETPDFVILHRDGMYLMLRKAEDPAHVIPHWTVCHNMWNAYFWVDDADALHAEFVENGAKIDYGPCDQPYGCREFGIQDLDGYDIGFGQVVSPPS</sequence>